<dbReference type="SUPFAM" id="SSF54826">
    <property type="entry name" value="Enolase N-terminal domain-like"/>
    <property type="match status" value="1"/>
</dbReference>
<dbReference type="PRINTS" id="PR00148">
    <property type="entry name" value="ENOLASE"/>
</dbReference>
<feature type="binding site" evidence="6">
    <location>
        <position position="365"/>
    </location>
    <ligand>
        <name>(2R)-2-phosphoglycerate</name>
        <dbReference type="ChEBI" id="CHEBI:58289"/>
    </ligand>
</feature>
<comment type="similarity">
    <text evidence="2 6">Belongs to the enolase family.</text>
</comment>
<sequence>MSFRIEDVRAREVLDSRGNPTVEVTVKLEGGGSGRFSVPSGASKGKREALELRDGGKWLRGMGVIKAVRNVNEIIRPSLIGVDASIQPLVDDILIQLDGTPNKSRLGANSILGASVASAKASSDQMGVPLYKYLGGAFSRVLPIPLMNIINGGKHAGNELAIQEFMIVPVKFKTFKDALLAGVSVYMELKALLEERYGRHAVNLGDEGGFAPPMKRTEEALEALVSSIERVGLEGEVKLAIDCAASNFYADGKYNIDGASLTKEELISFYEKIVDEYPIVAIEDPFHEEDLDSLSELTKKLGHRILLVGDDYFVSNERYLRKGIEAKAGNAVLLKVNQIGTLTEAVRTASLAFRYGYRVIVSHRSGETNDPFISDFSVALNCGYIKAGAPARGERVAKYNRLLEIEEELGSVASFSQLDTL</sequence>
<dbReference type="InterPro" id="IPR000941">
    <property type="entry name" value="Enolase"/>
</dbReference>
<dbReference type="GO" id="GO:0000287">
    <property type="term" value="F:magnesium ion binding"/>
    <property type="evidence" value="ECO:0007669"/>
    <property type="project" value="UniProtKB-UniRule"/>
</dbReference>
<dbReference type="PIRSF" id="PIRSF001400">
    <property type="entry name" value="Enolase"/>
    <property type="match status" value="1"/>
</dbReference>
<dbReference type="SFLD" id="SFLDS00001">
    <property type="entry name" value="Enolase"/>
    <property type="match status" value="1"/>
</dbReference>
<feature type="binding site" evidence="8">
    <location>
        <position position="283"/>
    </location>
    <ligand>
        <name>substrate</name>
    </ligand>
</feature>
<comment type="subcellular location">
    <subcellularLocation>
        <location evidence="6">Cytoplasm</location>
    </subcellularLocation>
    <subcellularLocation>
        <location evidence="6">Secreted</location>
    </subcellularLocation>
    <subcellularLocation>
        <location evidence="6">Cell surface</location>
    </subcellularLocation>
    <text evidence="6">Fractions of enolase are present in both the cytoplasm and on the cell surface.</text>
</comment>
<proteinExistence type="inferred from homology"/>
<feature type="domain" description="Enolase N-terminal" evidence="11">
    <location>
        <begin position="5"/>
        <end position="134"/>
    </location>
</feature>
<dbReference type="Pfam" id="PF03952">
    <property type="entry name" value="Enolase_N"/>
    <property type="match status" value="1"/>
</dbReference>
<dbReference type="AlphaFoldDB" id="A0A3R9WYJ6"/>
<dbReference type="RefSeq" id="WP_125741642.1">
    <property type="nucleotide sequence ID" value="NZ_RCOR01000022.1"/>
</dbReference>
<keyword evidence="6" id="KW-0964">Secreted</keyword>
<evidence type="ECO:0000256" key="1">
    <source>
        <dbReference type="ARBA" id="ARBA00005031"/>
    </source>
</evidence>
<feature type="binding site" evidence="6 9">
    <location>
        <position position="283"/>
    </location>
    <ligand>
        <name>Mg(2+)</name>
        <dbReference type="ChEBI" id="CHEBI:18420"/>
    </ligand>
</feature>
<evidence type="ECO:0000256" key="7">
    <source>
        <dbReference type="PIRSR" id="PIRSR001400-1"/>
    </source>
</evidence>
<evidence type="ECO:0000256" key="5">
    <source>
        <dbReference type="ARBA" id="ARBA00023239"/>
    </source>
</evidence>
<feature type="binding site" evidence="6">
    <location>
        <position position="335"/>
    </location>
    <ligand>
        <name>(2R)-2-phosphoglycerate</name>
        <dbReference type="ChEBI" id="CHEBI:58289"/>
    </ligand>
</feature>
<evidence type="ECO:0000256" key="8">
    <source>
        <dbReference type="PIRSR" id="PIRSR001400-2"/>
    </source>
</evidence>
<organism evidence="12 13">
    <name type="scientific">Candidatus Korarchaeum cryptofilum</name>
    <dbReference type="NCBI Taxonomy" id="498846"/>
    <lineage>
        <taxon>Archaea</taxon>
        <taxon>Thermoproteota</taxon>
        <taxon>Candidatus Korarchaeia</taxon>
        <taxon>Candidatus Korarchaeales</taxon>
        <taxon>Candidatus Korarchaeaceae</taxon>
        <taxon>Candidatus Korarchaeum</taxon>
    </lineage>
</organism>
<feature type="binding site" evidence="6">
    <location>
        <position position="364"/>
    </location>
    <ligand>
        <name>(2R)-2-phosphoglycerate</name>
        <dbReference type="ChEBI" id="CHEBI:58289"/>
    </ligand>
</feature>
<reference evidence="12 13" key="1">
    <citation type="submission" date="2018-10" db="EMBL/GenBank/DDBJ databases">
        <title>Co-occurring genomic capacity for anaerobic methane metabolism and dissimilatory sulfite reduction discovered in the Korarchaeota.</title>
        <authorList>
            <person name="Mckay L.J."/>
            <person name="Dlakic M."/>
            <person name="Fields M.W."/>
            <person name="Delmont T.O."/>
            <person name="Eren A.M."/>
            <person name="Jay Z.J."/>
            <person name="Klingelsmith K.B."/>
            <person name="Rusch D.B."/>
            <person name="Inskeep W.P."/>
        </authorList>
    </citation>
    <scope>NUCLEOTIDE SEQUENCE [LARGE SCALE GENOMIC DNA]</scope>
    <source>
        <strain evidence="12 13">WS</strain>
    </source>
</reference>
<evidence type="ECO:0000256" key="4">
    <source>
        <dbReference type="ARBA" id="ARBA00023152"/>
    </source>
</evidence>
<dbReference type="HAMAP" id="MF_00318">
    <property type="entry name" value="Enolase"/>
    <property type="match status" value="1"/>
</dbReference>
<dbReference type="Proteomes" id="UP000278149">
    <property type="component" value="Unassembled WGS sequence"/>
</dbReference>
<dbReference type="GO" id="GO:0009986">
    <property type="term" value="C:cell surface"/>
    <property type="evidence" value="ECO:0007669"/>
    <property type="project" value="UniProtKB-SubCell"/>
</dbReference>
<comment type="cofactor">
    <cofactor evidence="9">
        <name>Mg(2+)</name>
        <dbReference type="ChEBI" id="CHEBI:18420"/>
    </cofactor>
    <text evidence="9">Mg(2+) is required for catalysis and for stabilizing the dimer.</text>
</comment>
<dbReference type="SMART" id="SM01192">
    <property type="entry name" value="Enolase_C"/>
    <property type="match status" value="1"/>
</dbReference>
<dbReference type="CDD" id="cd03313">
    <property type="entry name" value="enolase"/>
    <property type="match status" value="1"/>
</dbReference>
<dbReference type="InterPro" id="IPR036849">
    <property type="entry name" value="Enolase-like_C_sf"/>
</dbReference>
<dbReference type="Gene3D" id="3.30.390.10">
    <property type="entry name" value="Enolase-like, N-terminal domain"/>
    <property type="match status" value="1"/>
</dbReference>
<feature type="binding site" evidence="6 9">
    <location>
        <position position="310"/>
    </location>
    <ligand>
        <name>Mg(2+)</name>
        <dbReference type="ChEBI" id="CHEBI:18420"/>
    </ligand>
</feature>
<dbReference type="EMBL" id="RCOR01000022">
    <property type="protein sequence ID" value="RSN69089.1"/>
    <property type="molecule type" value="Genomic_DNA"/>
</dbReference>
<evidence type="ECO:0000256" key="9">
    <source>
        <dbReference type="PIRSR" id="PIRSR001400-3"/>
    </source>
</evidence>
<dbReference type="SFLD" id="SFLDF00002">
    <property type="entry name" value="enolase"/>
    <property type="match status" value="1"/>
</dbReference>
<feature type="binding site" evidence="8">
    <location>
        <position position="310"/>
    </location>
    <ligand>
        <name>substrate</name>
    </ligand>
</feature>
<feature type="binding site" evidence="8">
    <location>
        <position position="155"/>
    </location>
    <ligand>
        <name>substrate</name>
    </ligand>
</feature>
<dbReference type="PANTHER" id="PTHR11902:SF1">
    <property type="entry name" value="ENOLASE"/>
    <property type="match status" value="1"/>
</dbReference>
<evidence type="ECO:0000256" key="2">
    <source>
        <dbReference type="ARBA" id="ARBA00009604"/>
    </source>
</evidence>
<feature type="active site" description="Proton acceptor" evidence="6 7">
    <location>
        <position position="335"/>
    </location>
</feature>
<dbReference type="GO" id="GO:0005576">
    <property type="term" value="C:extracellular region"/>
    <property type="evidence" value="ECO:0007669"/>
    <property type="project" value="UniProtKB-SubCell"/>
</dbReference>
<feature type="binding site" evidence="6 9">
    <location>
        <position position="242"/>
    </location>
    <ligand>
        <name>Mg(2+)</name>
        <dbReference type="ChEBI" id="CHEBI:18420"/>
    </ligand>
</feature>
<feature type="binding site" evidence="6">
    <location>
        <position position="163"/>
    </location>
    <ligand>
        <name>(2R)-2-phosphoglycerate</name>
        <dbReference type="ChEBI" id="CHEBI:58289"/>
    </ligand>
</feature>
<feature type="active site" description="Proton donor" evidence="6 7">
    <location>
        <position position="207"/>
    </location>
</feature>
<dbReference type="UniPathway" id="UPA00109">
    <property type="reaction ID" value="UER00187"/>
</dbReference>
<dbReference type="InterPro" id="IPR020810">
    <property type="entry name" value="Enolase_C"/>
</dbReference>
<keyword evidence="6 9" id="KW-0479">Metal-binding</keyword>
<name>A0A3R9WYJ6_9CREN</name>
<dbReference type="SFLD" id="SFLDG00178">
    <property type="entry name" value="enolase"/>
    <property type="match status" value="1"/>
</dbReference>
<keyword evidence="5 6" id="KW-0456">Lyase</keyword>
<dbReference type="InterPro" id="IPR020809">
    <property type="entry name" value="Enolase_CS"/>
</dbReference>
<dbReference type="Gene3D" id="3.20.20.120">
    <property type="entry name" value="Enolase-like C-terminal domain"/>
    <property type="match status" value="1"/>
</dbReference>
<dbReference type="GO" id="GO:0000015">
    <property type="term" value="C:phosphopyruvate hydratase complex"/>
    <property type="evidence" value="ECO:0007669"/>
    <property type="project" value="InterPro"/>
</dbReference>
<evidence type="ECO:0000256" key="3">
    <source>
        <dbReference type="ARBA" id="ARBA00022842"/>
    </source>
</evidence>
<evidence type="ECO:0000259" key="10">
    <source>
        <dbReference type="SMART" id="SM01192"/>
    </source>
</evidence>
<dbReference type="PROSITE" id="PS00164">
    <property type="entry name" value="ENOLASE"/>
    <property type="match status" value="1"/>
</dbReference>
<gene>
    <name evidence="6" type="primary">eno</name>
    <name evidence="12" type="ORF">D9Q81_04685</name>
</gene>
<dbReference type="SMART" id="SM01193">
    <property type="entry name" value="Enolase_N"/>
    <property type="match status" value="1"/>
</dbReference>
<protein>
    <recommendedName>
        <fullName evidence="6">Enolase</fullName>
        <ecNumber evidence="6">4.2.1.11</ecNumber>
    </recommendedName>
    <alternativeName>
        <fullName evidence="6">2-phospho-D-glycerate hydro-lyase</fullName>
    </alternativeName>
    <alternativeName>
        <fullName evidence="6">2-phosphoglycerate dehydratase</fullName>
    </alternativeName>
</protein>
<dbReference type="SUPFAM" id="SSF51604">
    <property type="entry name" value="Enolase C-terminal domain-like"/>
    <property type="match status" value="1"/>
</dbReference>
<keyword evidence="6" id="KW-0963">Cytoplasm</keyword>
<dbReference type="PANTHER" id="PTHR11902">
    <property type="entry name" value="ENOLASE"/>
    <property type="match status" value="1"/>
</dbReference>
<comment type="pathway">
    <text evidence="1 6">Carbohydrate degradation; glycolysis; pyruvate from D-glyceraldehyde 3-phosphate: step 4/5.</text>
</comment>
<evidence type="ECO:0000259" key="11">
    <source>
        <dbReference type="SMART" id="SM01193"/>
    </source>
</evidence>
<comment type="caution">
    <text evidence="12">The sequence shown here is derived from an EMBL/GenBank/DDBJ whole genome shotgun (WGS) entry which is preliminary data.</text>
</comment>
<keyword evidence="4 6" id="KW-0324">Glycolysis</keyword>
<comment type="function">
    <text evidence="6">Catalyzes the reversible conversion of 2-phosphoglycerate (2-PG) into phosphoenolpyruvate (PEP). It is essential for the degradation of carbohydrates via glycolysis.</text>
</comment>
<feature type="binding site" evidence="6">
    <location>
        <position position="386"/>
    </location>
    <ligand>
        <name>(2R)-2-phosphoglycerate</name>
        <dbReference type="ChEBI" id="CHEBI:58289"/>
    </ligand>
</feature>
<feature type="binding site" evidence="8">
    <location>
        <position position="386"/>
    </location>
    <ligand>
        <name>substrate</name>
    </ligand>
</feature>
<dbReference type="GO" id="GO:0006096">
    <property type="term" value="P:glycolytic process"/>
    <property type="evidence" value="ECO:0007669"/>
    <property type="project" value="UniProtKB-UniRule"/>
</dbReference>
<accession>A0A3R9WYJ6</accession>
<feature type="domain" description="Enolase C-terminal TIM barrel" evidence="10">
    <location>
        <begin position="139"/>
        <end position="417"/>
    </location>
</feature>
<evidence type="ECO:0000313" key="12">
    <source>
        <dbReference type="EMBL" id="RSN69089.1"/>
    </source>
</evidence>
<dbReference type="Pfam" id="PF00113">
    <property type="entry name" value="Enolase_C"/>
    <property type="match status" value="1"/>
</dbReference>
<evidence type="ECO:0000313" key="13">
    <source>
        <dbReference type="Proteomes" id="UP000278149"/>
    </source>
</evidence>
<dbReference type="EC" id="4.2.1.11" evidence="6"/>
<dbReference type="InterPro" id="IPR020811">
    <property type="entry name" value="Enolase_N"/>
</dbReference>
<evidence type="ECO:0000256" key="6">
    <source>
        <dbReference type="HAMAP-Rule" id="MF_00318"/>
    </source>
</evidence>
<dbReference type="GO" id="GO:0004634">
    <property type="term" value="F:phosphopyruvate hydratase activity"/>
    <property type="evidence" value="ECO:0007669"/>
    <property type="project" value="UniProtKB-UniRule"/>
</dbReference>
<dbReference type="InterPro" id="IPR029017">
    <property type="entry name" value="Enolase-like_N"/>
</dbReference>
<dbReference type="NCBIfam" id="TIGR01060">
    <property type="entry name" value="eno"/>
    <property type="match status" value="1"/>
</dbReference>
<keyword evidence="3 6" id="KW-0460">Magnesium</keyword>
<feature type="binding site" evidence="8">
    <location>
        <position position="164"/>
    </location>
    <ligand>
        <name>substrate</name>
    </ligand>
</feature>
<keyword evidence="12" id="KW-0670">Pyruvate</keyword>
<comment type="catalytic activity">
    <reaction evidence="6">
        <text>(2R)-2-phosphoglycerate = phosphoenolpyruvate + H2O</text>
        <dbReference type="Rhea" id="RHEA:10164"/>
        <dbReference type="ChEBI" id="CHEBI:15377"/>
        <dbReference type="ChEBI" id="CHEBI:58289"/>
        <dbReference type="ChEBI" id="CHEBI:58702"/>
        <dbReference type="EC" id="4.2.1.11"/>
    </reaction>
</comment>
<comment type="cofactor">
    <cofactor evidence="6">
        <name>Mg(2+)</name>
        <dbReference type="ChEBI" id="CHEBI:18420"/>
    </cofactor>
    <text evidence="6">Binds a second Mg(2+) ion via substrate during catalysis.</text>
</comment>
<feature type="binding site" evidence="8">
    <location>
        <begin position="362"/>
        <end position="365"/>
    </location>
    <ligand>
        <name>substrate</name>
    </ligand>
</feature>